<comment type="caution">
    <text evidence="6">The sequence shown here is derived from an EMBL/GenBank/DDBJ whole genome shotgun (WGS) entry which is preliminary data.</text>
</comment>
<evidence type="ECO:0000256" key="2">
    <source>
        <dbReference type="ARBA" id="ARBA00023015"/>
    </source>
</evidence>
<organism evidence="6 7">
    <name type="scientific">Schleiferilactobacillus perolens DSM 12744</name>
    <dbReference type="NCBI Taxonomy" id="1423792"/>
    <lineage>
        <taxon>Bacteria</taxon>
        <taxon>Bacillati</taxon>
        <taxon>Bacillota</taxon>
        <taxon>Bacilli</taxon>
        <taxon>Lactobacillales</taxon>
        <taxon>Lactobacillaceae</taxon>
        <taxon>Schleiferilactobacillus</taxon>
    </lineage>
</organism>
<evidence type="ECO:0000256" key="3">
    <source>
        <dbReference type="ARBA" id="ARBA00023125"/>
    </source>
</evidence>
<dbReference type="Pfam" id="PF13411">
    <property type="entry name" value="MerR_1"/>
    <property type="match status" value="1"/>
</dbReference>
<dbReference type="PANTHER" id="PTHR30204">
    <property type="entry name" value="REDOX-CYCLING DRUG-SENSING TRANSCRIPTIONAL ACTIVATOR SOXR"/>
    <property type="match status" value="1"/>
</dbReference>
<accession>A0A0R1N330</accession>
<evidence type="ECO:0000313" key="7">
    <source>
        <dbReference type="Proteomes" id="UP000051330"/>
    </source>
</evidence>
<dbReference type="GO" id="GO:0003700">
    <property type="term" value="F:DNA-binding transcription factor activity"/>
    <property type="evidence" value="ECO:0007669"/>
    <property type="project" value="InterPro"/>
</dbReference>
<proteinExistence type="predicted"/>
<dbReference type="InterPro" id="IPR009061">
    <property type="entry name" value="DNA-bd_dom_put_sf"/>
</dbReference>
<dbReference type="CDD" id="cd01109">
    <property type="entry name" value="HTH_YyaN"/>
    <property type="match status" value="1"/>
</dbReference>
<evidence type="ECO:0000256" key="4">
    <source>
        <dbReference type="ARBA" id="ARBA00023163"/>
    </source>
</evidence>
<evidence type="ECO:0000313" key="6">
    <source>
        <dbReference type="EMBL" id="KRL14364.1"/>
    </source>
</evidence>
<evidence type="ECO:0000256" key="1">
    <source>
        <dbReference type="ARBA" id="ARBA00022491"/>
    </source>
</evidence>
<keyword evidence="3" id="KW-0238">DNA-binding</keyword>
<dbReference type="InterPro" id="IPR047057">
    <property type="entry name" value="MerR_fam"/>
</dbReference>
<keyword evidence="2" id="KW-0805">Transcription regulation</keyword>
<dbReference type="InterPro" id="IPR000551">
    <property type="entry name" value="MerR-type_HTH_dom"/>
</dbReference>
<dbReference type="OrthoDB" id="9811174at2"/>
<keyword evidence="4" id="KW-0804">Transcription</keyword>
<keyword evidence="7" id="KW-1185">Reference proteome</keyword>
<dbReference type="RefSeq" id="WP_057817016.1">
    <property type="nucleotide sequence ID" value="NZ_AZEC01000001.1"/>
</dbReference>
<dbReference type="SMART" id="SM00422">
    <property type="entry name" value="HTH_MERR"/>
    <property type="match status" value="1"/>
</dbReference>
<protein>
    <recommendedName>
        <fullName evidence="5">HTH merR-type domain-containing protein</fullName>
    </recommendedName>
</protein>
<dbReference type="AlphaFoldDB" id="A0A0R1N330"/>
<keyword evidence="1" id="KW-0678">Repressor</keyword>
<dbReference type="GO" id="GO:0003677">
    <property type="term" value="F:DNA binding"/>
    <property type="evidence" value="ECO:0007669"/>
    <property type="project" value="UniProtKB-KW"/>
</dbReference>
<evidence type="ECO:0000259" key="5">
    <source>
        <dbReference type="PROSITE" id="PS50937"/>
    </source>
</evidence>
<sequence>MTTYTIGEVAQKYNMRPSTLRYYEDLGLLYNVPRENGHRVYTDQHLSRLSTICCYKNAGMSLDELAAFFHYSESEEDVAKTLALLDEVDDRIQRQISELQANYQQIQRKKHYFADIQTALAAHQPRPKWEDYRHQIY</sequence>
<dbReference type="PROSITE" id="PS50937">
    <property type="entry name" value="HTH_MERR_2"/>
    <property type="match status" value="1"/>
</dbReference>
<dbReference type="STRING" id="1423792.FD09_GL000009"/>
<name>A0A0R1N330_9LACO</name>
<dbReference type="EMBL" id="AZEC01000001">
    <property type="protein sequence ID" value="KRL14364.1"/>
    <property type="molecule type" value="Genomic_DNA"/>
</dbReference>
<dbReference type="Proteomes" id="UP000051330">
    <property type="component" value="Unassembled WGS sequence"/>
</dbReference>
<dbReference type="PATRIC" id="fig|1423792.3.peg.9"/>
<dbReference type="SUPFAM" id="SSF46955">
    <property type="entry name" value="Putative DNA-binding domain"/>
    <property type="match status" value="1"/>
</dbReference>
<dbReference type="Gene3D" id="1.10.1660.10">
    <property type="match status" value="1"/>
</dbReference>
<gene>
    <name evidence="6" type="ORF">FD09_GL000009</name>
</gene>
<reference evidence="6 7" key="1">
    <citation type="journal article" date="2015" name="Genome Announc.">
        <title>Expanding the biotechnology potential of lactobacilli through comparative genomics of 213 strains and associated genera.</title>
        <authorList>
            <person name="Sun Z."/>
            <person name="Harris H.M."/>
            <person name="McCann A."/>
            <person name="Guo C."/>
            <person name="Argimon S."/>
            <person name="Zhang W."/>
            <person name="Yang X."/>
            <person name="Jeffery I.B."/>
            <person name="Cooney J.C."/>
            <person name="Kagawa T.F."/>
            <person name="Liu W."/>
            <person name="Song Y."/>
            <person name="Salvetti E."/>
            <person name="Wrobel A."/>
            <person name="Rasinkangas P."/>
            <person name="Parkhill J."/>
            <person name="Rea M.C."/>
            <person name="O'Sullivan O."/>
            <person name="Ritari J."/>
            <person name="Douillard F.P."/>
            <person name="Paul Ross R."/>
            <person name="Yang R."/>
            <person name="Briner A.E."/>
            <person name="Felis G.E."/>
            <person name="de Vos W.M."/>
            <person name="Barrangou R."/>
            <person name="Klaenhammer T.R."/>
            <person name="Caufield P.W."/>
            <person name="Cui Y."/>
            <person name="Zhang H."/>
            <person name="O'Toole P.W."/>
        </authorList>
    </citation>
    <scope>NUCLEOTIDE SEQUENCE [LARGE SCALE GENOMIC DNA]</scope>
    <source>
        <strain evidence="6 7">DSM 12744</strain>
    </source>
</reference>
<dbReference type="PANTHER" id="PTHR30204:SF69">
    <property type="entry name" value="MERR-FAMILY TRANSCRIPTIONAL REGULATOR"/>
    <property type="match status" value="1"/>
</dbReference>
<feature type="domain" description="HTH merR-type" evidence="5">
    <location>
        <begin position="3"/>
        <end position="71"/>
    </location>
</feature>